<dbReference type="EMBL" id="SGWV01000007">
    <property type="protein sequence ID" value="RZS58403.1"/>
    <property type="molecule type" value="Genomic_DNA"/>
</dbReference>
<name>A0A4Q7LVA6_9BURK</name>
<organism evidence="1 2">
    <name type="scientific">Sphaerotilus mobilis</name>
    <dbReference type="NCBI Taxonomy" id="47994"/>
    <lineage>
        <taxon>Bacteria</taxon>
        <taxon>Pseudomonadati</taxon>
        <taxon>Pseudomonadota</taxon>
        <taxon>Betaproteobacteria</taxon>
        <taxon>Burkholderiales</taxon>
        <taxon>Sphaerotilaceae</taxon>
        <taxon>Sphaerotilus</taxon>
    </lineage>
</organism>
<dbReference type="AlphaFoldDB" id="A0A4Q7LVA6"/>
<dbReference type="OrthoDB" id="9150369at2"/>
<dbReference type="RefSeq" id="WP_130480554.1">
    <property type="nucleotide sequence ID" value="NZ_SGWV01000007.1"/>
</dbReference>
<comment type="caution">
    <text evidence="1">The sequence shown here is derived from an EMBL/GenBank/DDBJ whole genome shotgun (WGS) entry which is preliminary data.</text>
</comment>
<evidence type="ECO:0000313" key="1">
    <source>
        <dbReference type="EMBL" id="RZS58403.1"/>
    </source>
</evidence>
<reference evidence="1 2" key="1">
    <citation type="submission" date="2019-02" db="EMBL/GenBank/DDBJ databases">
        <title>Genomic Encyclopedia of Type Strains, Phase IV (KMG-IV): sequencing the most valuable type-strain genomes for metagenomic binning, comparative biology and taxonomic classification.</title>
        <authorList>
            <person name="Goeker M."/>
        </authorList>
    </citation>
    <scope>NUCLEOTIDE SEQUENCE [LARGE SCALE GENOMIC DNA]</scope>
    <source>
        <strain evidence="1 2">DSM 10617</strain>
    </source>
</reference>
<protein>
    <submittedName>
        <fullName evidence="1">Uncharacterized protein</fullName>
    </submittedName>
</protein>
<keyword evidence="2" id="KW-1185">Reference proteome</keyword>
<accession>A0A4Q7LVA6</accession>
<evidence type="ECO:0000313" key="2">
    <source>
        <dbReference type="Proteomes" id="UP000293433"/>
    </source>
</evidence>
<dbReference type="Proteomes" id="UP000293433">
    <property type="component" value="Unassembled WGS sequence"/>
</dbReference>
<gene>
    <name evidence="1" type="ORF">EV685_0696</name>
</gene>
<sequence>MLATCEPPSERELKVLDTAADAIALDEEPISNWLTIGAQKTLGNGLIRSGPKGSVPICTPDTVMNRVGASLKAPKGLGAGQLVEYQLQLASKIPMPDEIVIEQVGKAAFNESKQHSEVFPRQDIRPLGRSTLATFGKRAIAFRDVAVQQMSGETPLGTGAAQVAAVVGDPTALPRIVEMINVKVGNLPPNAVIQLDARDRLLELAWAIYFAGDAGRTASASIHKVMERKVESRAPPFGIVELNPKRFCRVLELIEGPAATVAYPYCSDPSVPFEQ</sequence>
<proteinExistence type="predicted"/>